<evidence type="ECO:0000313" key="3">
    <source>
        <dbReference type="EMBL" id="KAK8002213.1"/>
    </source>
</evidence>
<protein>
    <submittedName>
        <fullName evidence="3">Uncharacterized protein</fullName>
    </submittedName>
</protein>
<evidence type="ECO:0000313" key="4">
    <source>
        <dbReference type="Proteomes" id="UP001396898"/>
    </source>
</evidence>
<dbReference type="EMBL" id="JAQQWI010000018">
    <property type="protein sequence ID" value="KAK8002213.1"/>
    <property type="molecule type" value="Genomic_DNA"/>
</dbReference>
<name>A0ABR1R903_9PEZI</name>
<dbReference type="Proteomes" id="UP001396898">
    <property type="component" value="Unassembled WGS sequence"/>
</dbReference>
<keyword evidence="4" id="KW-1185">Reference proteome</keyword>
<evidence type="ECO:0000256" key="1">
    <source>
        <dbReference type="SAM" id="MobiDB-lite"/>
    </source>
</evidence>
<gene>
    <name evidence="3" type="ORF">PG991_014435</name>
</gene>
<keyword evidence="2" id="KW-0472">Membrane</keyword>
<organism evidence="3 4">
    <name type="scientific">Apiospora marii</name>
    <dbReference type="NCBI Taxonomy" id="335849"/>
    <lineage>
        <taxon>Eukaryota</taxon>
        <taxon>Fungi</taxon>
        <taxon>Dikarya</taxon>
        <taxon>Ascomycota</taxon>
        <taxon>Pezizomycotina</taxon>
        <taxon>Sordariomycetes</taxon>
        <taxon>Xylariomycetidae</taxon>
        <taxon>Amphisphaeriales</taxon>
        <taxon>Apiosporaceae</taxon>
        <taxon>Apiospora</taxon>
    </lineage>
</organism>
<feature type="region of interest" description="Disordered" evidence="1">
    <location>
        <begin position="79"/>
        <end position="177"/>
    </location>
</feature>
<feature type="compositionally biased region" description="Low complexity" evidence="1">
    <location>
        <begin position="89"/>
        <end position="101"/>
    </location>
</feature>
<keyword evidence="2" id="KW-1133">Transmembrane helix</keyword>
<accession>A0ABR1R903</accession>
<sequence>MPAITIVIPEPTPTPEPSPHLIEFHDGSITAADFLAALGLNREWVEVGKAVVAMGLISFIVLCIFLLVRCCMYIDEDERRQEERKKRALSALSSSTVPSSTQPGASQPSPQDDVGQTSDDANNMDDCQNDSNKETGDAQPSAVQNDKSQSTNSSSMDDHESESDTDEKTYFFATSPA</sequence>
<comment type="caution">
    <text evidence="3">The sequence shown here is derived from an EMBL/GenBank/DDBJ whole genome shotgun (WGS) entry which is preliminary data.</text>
</comment>
<feature type="transmembrane region" description="Helical" evidence="2">
    <location>
        <begin position="50"/>
        <end position="74"/>
    </location>
</feature>
<evidence type="ECO:0000256" key="2">
    <source>
        <dbReference type="SAM" id="Phobius"/>
    </source>
</evidence>
<reference evidence="3 4" key="1">
    <citation type="submission" date="2023-01" db="EMBL/GenBank/DDBJ databases">
        <title>Analysis of 21 Apiospora genomes using comparative genomics revels a genus with tremendous synthesis potential of carbohydrate active enzymes and secondary metabolites.</title>
        <authorList>
            <person name="Sorensen T."/>
        </authorList>
    </citation>
    <scope>NUCLEOTIDE SEQUENCE [LARGE SCALE GENOMIC DNA]</scope>
    <source>
        <strain evidence="3 4">CBS 20057</strain>
    </source>
</reference>
<feature type="compositionally biased region" description="Polar residues" evidence="1">
    <location>
        <begin position="141"/>
        <end position="152"/>
    </location>
</feature>
<keyword evidence="2" id="KW-0812">Transmembrane</keyword>
<proteinExistence type="predicted"/>
<feature type="compositionally biased region" description="Polar residues" evidence="1">
    <location>
        <begin position="102"/>
        <end position="130"/>
    </location>
</feature>